<name>A0AAV2LS27_KNICA</name>
<gene>
    <name evidence="2" type="ORF">KC01_LOCUS30008</name>
</gene>
<evidence type="ECO:0000313" key="3">
    <source>
        <dbReference type="Proteomes" id="UP001497482"/>
    </source>
</evidence>
<keyword evidence="3" id="KW-1185">Reference proteome</keyword>
<evidence type="ECO:0000313" key="2">
    <source>
        <dbReference type="EMBL" id="CAL1602202.1"/>
    </source>
</evidence>
<dbReference type="EMBL" id="OZ035825">
    <property type="protein sequence ID" value="CAL1602202.1"/>
    <property type="molecule type" value="Genomic_DNA"/>
</dbReference>
<dbReference type="Proteomes" id="UP001497482">
    <property type="component" value="Chromosome 3"/>
</dbReference>
<evidence type="ECO:0000256" key="1">
    <source>
        <dbReference type="SAM" id="MobiDB-lite"/>
    </source>
</evidence>
<protein>
    <submittedName>
        <fullName evidence="2">Uncharacterized protein</fullName>
    </submittedName>
</protein>
<reference evidence="2 3" key="1">
    <citation type="submission" date="2024-04" db="EMBL/GenBank/DDBJ databases">
        <authorList>
            <person name="Waldvogel A.-M."/>
            <person name="Schoenle A."/>
        </authorList>
    </citation>
    <scope>NUCLEOTIDE SEQUENCE [LARGE SCALE GENOMIC DNA]</scope>
</reference>
<proteinExistence type="predicted"/>
<accession>A0AAV2LS27</accession>
<dbReference type="AlphaFoldDB" id="A0AAV2LS27"/>
<organism evidence="2 3">
    <name type="scientific">Knipowitschia caucasica</name>
    <name type="common">Caucasian dwarf goby</name>
    <name type="synonym">Pomatoschistus caucasicus</name>
    <dbReference type="NCBI Taxonomy" id="637954"/>
    <lineage>
        <taxon>Eukaryota</taxon>
        <taxon>Metazoa</taxon>
        <taxon>Chordata</taxon>
        <taxon>Craniata</taxon>
        <taxon>Vertebrata</taxon>
        <taxon>Euteleostomi</taxon>
        <taxon>Actinopterygii</taxon>
        <taxon>Neopterygii</taxon>
        <taxon>Teleostei</taxon>
        <taxon>Neoteleostei</taxon>
        <taxon>Acanthomorphata</taxon>
        <taxon>Gobiaria</taxon>
        <taxon>Gobiiformes</taxon>
        <taxon>Gobioidei</taxon>
        <taxon>Gobiidae</taxon>
        <taxon>Gobiinae</taxon>
        <taxon>Knipowitschia</taxon>
    </lineage>
</organism>
<feature type="region of interest" description="Disordered" evidence="1">
    <location>
        <begin position="64"/>
        <end position="85"/>
    </location>
</feature>
<sequence>MTKKRVMLSADRREGGTYLSLISALLMQYVREPLLALKLGSTSGKTLTALYSLCRLWPSPSRRTEQRHPMVKARHGLPGEPCVIT</sequence>